<reference evidence="1 2" key="1">
    <citation type="journal article" date="2018" name="New Phytol.">
        <title>Phylogenomics of Endogonaceae and evolution of mycorrhizas within Mucoromycota.</title>
        <authorList>
            <person name="Chang Y."/>
            <person name="Desiro A."/>
            <person name="Na H."/>
            <person name="Sandor L."/>
            <person name="Lipzen A."/>
            <person name="Clum A."/>
            <person name="Barry K."/>
            <person name="Grigoriev I.V."/>
            <person name="Martin F.M."/>
            <person name="Stajich J.E."/>
            <person name="Smith M.E."/>
            <person name="Bonito G."/>
            <person name="Spatafora J.W."/>
        </authorList>
    </citation>
    <scope>NUCLEOTIDE SEQUENCE [LARGE SCALE GENOMIC DNA]</scope>
    <source>
        <strain evidence="1 2">GMNB39</strain>
    </source>
</reference>
<protein>
    <submittedName>
        <fullName evidence="1">Uncharacterized protein</fullName>
    </submittedName>
</protein>
<proteinExistence type="predicted"/>
<gene>
    <name evidence="1" type="ORF">BC936DRAFT_150041</name>
</gene>
<feature type="non-terminal residue" evidence="1">
    <location>
        <position position="91"/>
    </location>
</feature>
<accession>A0A433CZL1</accession>
<evidence type="ECO:0000313" key="1">
    <source>
        <dbReference type="EMBL" id="RUP44027.1"/>
    </source>
</evidence>
<sequence>MPRSARLRRSNPCTAPSLLRVPSAIPSTRRPEPASTGSTPRAASSTASPSNCATVASMASSYPRTRSCPAARKSSRPSSPLQNSSLRGRDC</sequence>
<dbReference type="Proteomes" id="UP000268093">
    <property type="component" value="Unassembled WGS sequence"/>
</dbReference>
<evidence type="ECO:0000313" key="2">
    <source>
        <dbReference type="Proteomes" id="UP000268093"/>
    </source>
</evidence>
<dbReference type="AlphaFoldDB" id="A0A433CZL1"/>
<keyword evidence="2" id="KW-1185">Reference proteome</keyword>
<dbReference type="EMBL" id="RBNI01009779">
    <property type="protein sequence ID" value="RUP44027.1"/>
    <property type="molecule type" value="Genomic_DNA"/>
</dbReference>
<organism evidence="1 2">
    <name type="scientific">Jimgerdemannia flammicorona</name>
    <dbReference type="NCBI Taxonomy" id="994334"/>
    <lineage>
        <taxon>Eukaryota</taxon>
        <taxon>Fungi</taxon>
        <taxon>Fungi incertae sedis</taxon>
        <taxon>Mucoromycota</taxon>
        <taxon>Mucoromycotina</taxon>
        <taxon>Endogonomycetes</taxon>
        <taxon>Endogonales</taxon>
        <taxon>Endogonaceae</taxon>
        <taxon>Jimgerdemannia</taxon>
    </lineage>
</organism>
<comment type="caution">
    <text evidence="1">The sequence shown here is derived from an EMBL/GenBank/DDBJ whole genome shotgun (WGS) entry which is preliminary data.</text>
</comment>
<name>A0A433CZL1_9FUNG</name>